<reference evidence="4" key="1">
    <citation type="journal article" date="2019" name="Int. J. Syst. Evol. Microbiol.">
        <title>The Global Catalogue of Microorganisms (GCM) 10K type strain sequencing project: providing services to taxonomists for standard genome sequencing and annotation.</title>
        <authorList>
            <consortium name="The Broad Institute Genomics Platform"/>
            <consortium name="The Broad Institute Genome Sequencing Center for Infectious Disease"/>
            <person name="Wu L."/>
            <person name="Ma J."/>
        </authorList>
    </citation>
    <scope>NUCLEOTIDE SEQUENCE [LARGE SCALE GENOMIC DNA]</scope>
    <source>
        <strain evidence="4">JCM 18204</strain>
    </source>
</reference>
<dbReference type="RefSeq" id="WP_345301446.1">
    <property type="nucleotide sequence ID" value="NZ_BAABJE010000001.1"/>
</dbReference>
<feature type="signal peptide" evidence="2">
    <location>
        <begin position="1"/>
        <end position="25"/>
    </location>
</feature>
<organism evidence="3 4">
    <name type="scientific">Lysobacter hankyongensis</name>
    <dbReference type="NCBI Taxonomy" id="1176535"/>
    <lineage>
        <taxon>Bacteria</taxon>
        <taxon>Pseudomonadati</taxon>
        <taxon>Pseudomonadota</taxon>
        <taxon>Gammaproteobacteria</taxon>
        <taxon>Lysobacterales</taxon>
        <taxon>Lysobacteraceae</taxon>
        <taxon>Lysobacter</taxon>
    </lineage>
</organism>
<dbReference type="Gene3D" id="2.40.10.10">
    <property type="entry name" value="Trypsin-like serine proteases"/>
    <property type="match status" value="2"/>
</dbReference>
<evidence type="ECO:0000256" key="2">
    <source>
        <dbReference type="SAM" id="SignalP"/>
    </source>
</evidence>
<dbReference type="Proteomes" id="UP001499959">
    <property type="component" value="Unassembled WGS sequence"/>
</dbReference>
<dbReference type="EMBL" id="BAABJE010000001">
    <property type="protein sequence ID" value="GAA4781518.1"/>
    <property type="molecule type" value="Genomic_DNA"/>
</dbReference>
<name>A0ABP9AJ07_9GAMM</name>
<gene>
    <name evidence="3" type="ORF">GCM10023307_02390</name>
</gene>
<dbReference type="InterPro" id="IPR009003">
    <property type="entry name" value="Peptidase_S1_PA"/>
</dbReference>
<sequence length="513" mass="53716">MQTIRRPIALTALAFALAAALPAQAAAPVAQADGEYSKTAPAPAMHWRAPGVPAANVARMQYGEMAVSRLLDLQRKNRGGGLKPTQIGIGRDAAHESAQSGLPALQWQPVAGGFVAKVEIRSMDAMALRVGLDVSGLHDRAELRFGGSARPDEVVATMTGAEMKRLPGPQGLFWSPNTDGETQIIEIFRPKGVPAFAVRLDAPVLSHLIVDSRNSFQLIEKIGESGSCNVDTICRVNALGQPFVNAKNAVAHMRFVVGSSTFICSGTLLADTVPQTQIPYFHSANHCFSSNTSVPPVTSQMQTVANTLNTFWNYEATTCGGLTSTPQTQLSGGATYLYSTNNTDGMLLRLNSAAPSFAYFAGWNATPLTGGTAVLALHHPSGDAKMASLGQAISIDGTETTVGWTSGTTEGGSSGSGLFTLGPRGYVLRGGLYGGSASCSNSGSLATASNRDYYSRFDVDFATTKTWLEPQAAGANGSKPLIRARSTAASRPAASAPAARMRGIAPNASQHRK</sequence>
<comment type="caution">
    <text evidence="3">The sequence shown here is derived from an EMBL/GenBank/DDBJ whole genome shotgun (WGS) entry which is preliminary data.</text>
</comment>
<evidence type="ECO:0000313" key="4">
    <source>
        <dbReference type="Proteomes" id="UP001499959"/>
    </source>
</evidence>
<proteinExistence type="predicted"/>
<evidence type="ECO:0000256" key="1">
    <source>
        <dbReference type="SAM" id="MobiDB-lite"/>
    </source>
</evidence>
<evidence type="ECO:0000313" key="3">
    <source>
        <dbReference type="EMBL" id="GAA4781518.1"/>
    </source>
</evidence>
<protein>
    <submittedName>
        <fullName evidence="3">Trypsin-like peptidase domain-containing protein</fullName>
    </submittedName>
</protein>
<feature type="region of interest" description="Disordered" evidence="1">
    <location>
        <begin position="473"/>
        <end position="513"/>
    </location>
</feature>
<dbReference type="SUPFAM" id="SSF50494">
    <property type="entry name" value="Trypsin-like serine proteases"/>
    <property type="match status" value="1"/>
</dbReference>
<dbReference type="PANTHER" id="PTHR36234:SF5">
    <property type="entry name" value="LYSYL ENDOPEPTIDASE"/>
    <property type="match status" value="1"/>
</dbReference>
<dbReference type="InterPro" id="IPR043504">
    <property type="entry name" value="Peptidase_S1_PA_chymotrypsin"/>
</dbReference>
<feature type="compositionally biased region" description="Low complexity" evidence="1">
    <location>
        <begin position="483"/>
        <end position="500"/>
    </location>
</feature>
<accession>A0ABP9AJ07</accession>
<feature type="chain" id="PRO_5046414868" evidence="2">
    <location>
        <begin position="26"/>
        <end position="513"/>
    </location>
</feature>
<dbReference type="PANTHER" id="PTHR36234">
    <property type="entry name" value="LYSYL ENDOPEPTIDASE"/>
    <property type="match status" value="1"/>
</dbReference>
<keyword evidence="4" id="KW-1185">Reference proteome</keyword>
<keyword evidence="2" id="KW-0732">Signal</keyword>